<dbReference type="GO" id="GO:0016787">
    <property type="term" value="F:hydrolase activity"/>
    <property type="evidence" value="ECO:0007669"/>
    <property type="project" value="UniProtKB-KW"/>
</dbReference>
<dbReference type="Proteomes" id="UP000568380">
    <property type="component" value="Unassembled WGS sequence"/>
</dbReference>
<dbReference type="Gene3D" id="1.20.1440.30">
    <property type="entry name" value="Biosynthetic Protein domain"/>
    <property type="match status" value="1"/>
</dbReference>
<dbReference type="Pfam" id="PF05139">
    <property type="entry name" value="Erythro_esteras"/>
    <property type="match status" value="1"/>
</dbReference>
<sequence>MTYARLIESHSLAPMDPLDDLEPLLDLVGDARVVAIGESSHHVREFYLLRHRLLRLLVERLGFTVYALEAPFTDAHTVDAWVRGGPGTVEQVASAGIDHGMGDCREMHDLLRWMREHERPLRFAGCLAGTPRTALRAVAAYMKDADPDAHLLADRAFRLAGGEREVPTMKAMLDHARRPIEAQDELTVAISRLLARMETMAGYQRGQGRAAEHTAAFQHLRNAWYLDHGGRDLNGRGLAVGTACLDAFGAESVLRLVEDGARVVVATHNTHIRKTVIEHEGDFGLFPQGYHLAQALGPDYVSIAATSLGGRTSAGRVAPEHPLGFEAVDVELPELAPGSVETLFDGRAPLAVADLRGLDPEAFTRIRMLDYFMDVPVVRAYDAVACVPETRSVEVC</sequence>
<organism evidence="1 2">
    <name type="scientific">Nonomuraea endophytica</name>
    <dbReference type="NCBI Taxonomy" id="714136"/>
    <lineage>
        <taxon>Bacteria</taxon>
        <taxon>Bacillati</taxon>
        <taxon>Actinomycetota</taxon>
        <taxon>Actinomycetes</taxon>
        <taxon>Streptosporangiales</taxon>
        <taxon>Streptosporangiaceae</taxon>
        <taxon>Nonomuraea</taxon>
    </lineage>
</organism>
<dbReference type="PANTHER" id="PTHR31299">
    <property type="entry name" value="ESTERASE, PUTATIVE (AFU_ORTHOLOGUE AFUA_1G05850)-RELATED"/>
    <property type="match status" value="1"/>
</dbReference>
<name>A0A7W8AB39_9ACTN</name>
<dbReference type="PANTHER" id="PTHR31299:SF0">
    <property type="entry name" value="ESTERASE, PUTATIVE (AFU_ORTHOLOGUE AFUA_1G05850)-RELATED"/>
    <property type="match status" value="1"/>
</dbReference>
<dbReference type="AlphaFoldDB" id="A0A7W8AB39"/>
<keyword evidence="2" id="KW-1185">Reference proteome</keyword>
<dbReference type="Gene3D" id="3.30.1870.10">
    <property type="entry name" value="EreA-like, domain 2"/>
    <property type="match status" value="1"/>
</dbReference>
<comment type="caution">
    <text evidence="1">The sequence shown here is derived from an EMBL/GenBank/DDBJ whole genome shotgun (WGS) entry which is preliminary data.</text>
</comment>
<evidence type="ECO:0000313" key="2">
    <source>
        <dbReference type="Proteomes" id="UP000568380"/>
    </source>
</evidence>
<gene>
    <name evidence="1" type="ORF">HNR40_007038</name>
</gene>
<dbReference type="GO" id="GO:0046677">
    <property type="term" value="P:response to antibiotic"/>
    <property type="evidence" value="ECO:0007669"/>
    <property type="project" value="InterPro"/>
</dbReference>
<proteinExistence type="predicted"/>
<dbReference type="SUPFAM" id="SSF159501">
    <property type="entry name" value="EreA/ChaN-like"/>
    <property type="match status" value="1"/>
</dbReference>
<evidence type="ECO:0000313" key="1">
    <source>
        <dbReference type="EMBL" id="MBB5081543.1"/>
    </source>
</evidence>
<keyword evidence="1" id="KW-0378">Hydrolase</keyword>
<dbReference type="RefSeq" id="WP_184969022.1">
    <property type="nucleotide sequence ID" value="NZ_JACHIN010000011.1"/>
</dbReference>
<dbReference type="InterPro" id="IPR007815">
    <property type="entry name" value="Emycin_Estase"/>
</dbReference>
<accession>A0A7W8AB39</accession>
<protein>
    <submittedName>
        <fullName evidence="1">Erythromycin esterase</fullName>
        <ecNumber evidence="1">3.1.1.-</ecNumber>
    </submittedName>
</protein>
<dbReference type="InterPro" id="IPR052036">
    <property type="entry name" value="Hydrolase/PRTase-associated"/>
</dbReference>
<dbReference type="CDD" id="cd14728">
    <property type="entry name" value="Ere-like"/>
    <property type="match status" value="1"/>
</dbReference>
<dbReference type="Gene3D" id="3.40.1660.10">
    <property type="entry name" value="EreA-like (biosynthetic domain)"/>
    <property type="match status" value="1"/>
</dbReference>
<dbReference type="EMBL" id="JACHIN010000011">
    <property type="protein sequence ID" value="MBB5081543.1"/>
    <property type="molecule type" value="Genomic_DNA"/>
</dbReference>
<dbReference type="EC" id="3.1.1.-" evidence="1"/>
<reference evidence="1 2" key="1">
    <citation type="submission" date="2020-08" db="EMBL/GenBank/DDBJ databases">
        <title>Genomic Encyclopedia of Type Strains, Phase IV (KMG-IV): sequencing the most valuable type-strain genomes for metagenomic binning, comparative biology and taxonomic classification.</title>
        <authorList>
            <person name="Goeker M."/>
        </authorList>
    </citation>
    <scope>NUCLEOTIDE SEQUENCE [LARGE SCALE GENOMIC DNA]</scope>
    <source>
        <strain evidence="1 2">DSM 45385</strain>
    </source>
</reference>